<dbReference type="InterPro" id="IPR015422">
    <property type="entry name" value="PyrdxlP-dep_Trfase_small"/>
</dbReference>
<comment type="similarity">
    <text evidence="1">In the C-terminal section; belongs to the class-I pyridoxal-phosphate-dependent aminotransferase family.</text>
</comment>
<dbReference type="InterPro" id="IPR051446">
    <property type="entry name" value="HTH_trans_reg/aminotransferase"/>
</dbReference>
<keyword evidence="8" id="KW-1185">Reference proteome</keyword>
<dbReference type="InterPro" id="IPR004839">
    <property type="entry name" value="Aminotransferase_I/II_large"/>
</dbReference>
<dbReference type="PANTHER" id="PTHR46577">
    <property type="entry name" value="HTH-TYPE TRANSCRIPTIONAL REGULATORY PROTEIN GABR"/>
    <property type="match status" value="1"/>
</dbReference>
<evidence type="ECO:0000256" key="5">
    <source>
        <dbReference type="ARBA" id="ARBA00023163"/>
    </source>
</evidence>
<dbReference type="SUPFAM" id="SSF53383">
    <property type="entry name" value="PLP-dependent transferases"/>
    <property type="match status" value="1"/>
</dbReference>
<keyword evidence="7" id="KW-0032">Aminotransferase</keyword>
<keyword evidence="2" id="KW-0663">Pyridoxal phosphate</keyword>
<keyword evidence="7" id="KW-0808">Transferase</keyword>
<keyword evidence="5" id="KW-0804">Transcription</keyword>
<name>A0ABP8LBK2_9MICO</name>
<dbReference type="PROSITE" id="PS50949">
    <property type="entry name" value="HTH_GNTR"/>
    <property type="match status" value="1"/>
</dbReference>
<keyword evidence="3" id="KW-0805">Transcription regulation</keyword>
<dbReference type="CDD" id="cd00609">
    <property type="entry name" value="AAT_like"/>
    <property type="match status" value="1"/>
</dbReference>
<dbReference type="PANTHER" id="PTHR46577:SF1">
    <property type="entry name" value="HTH-TYPE TRANSCRIPTIONAL REGULATORY PROTEIN GABR"/>
    <property type="match status" value="1"/>
</dbReference>
<dbReference type="EMBL" id="BAABGN010000011">
    <property type="protein sequence ID" value="GAA4426571.1"/>
    <property type="molecule type" value="Genomic_DNA"/>
</dbReference>
<evidence type="ECO:0000256" key="2">
    <source>
        <dbReference type="ARBA" id="ARBA00022898"/>
    </source>
</evidence>
<gene>
    <name evidence="7" type="ORF">GCM10023169_25500</name>
</gene>
<dbReference type="GO" id="GO:0008483">
    <property type="term" value="F:transaminase activity"/>
    <property type="evidence" value="ECO:0007669"/>
    <property type="project" value="UniProtKB-KW"/>
</dbReference>
<dbReference type="Gene3D" id="1.10.10.10">
    <property type="entry name" value="Winged helix-like DNA-binding domain superfamily/Winged helix DNA-binding domain"/>
    <property type="match status" value="1"/>
</dbReference>
<feature type="domain" description="HTH gntR-type" evidence="6">
    <location>
        <begin position="35"/>
        <end position="103"/>
    </location>
</feature>
<evidence type="ECO:0000259" key="6">
    <source>
        <dbReference type="PROSITE" id="PS50949"/>
    </source>
</evidence>
<dbReference type="InterPro" id="IPR000524">
    <property type="entry name" value="Tscrpt_reg_HTH_GntR"/>
</dbReference>
<evidence type="ECO:0000256" key="3">
    <source>
        <dbReference type="ARBA" id="ARBA00023015"/>
    </source>
</evidence>
<keyword evidence="4" id="KW-0238">DNA-binding</keyword>
<dbReference type="Gene3D" id="3.40.640.10">
    <property type="entry name" value="Type I PLP-dependent aspartate aminotransferase-like (Major domain)"/>
    <property type="match status" value="1"/>
</dbReference>
<dbReference type="Pfam" id="PF00392">
    <property type="entry name" value="GntR"/>
    <property type="match status" value="1"/>
</dbReference>
<evidence type="ECO:0000256" key="1">
    <source>
        <dbReference type="ARBA" id="ARBA00005384"/>
    </source>
</evidence>
<dbReference type="InterPro" id="IPR015421">
    <property type="entry name" value="PyrdxlP-dep_Trfase_major"/>
</dbReference>
<protein>
    <submittedName>
        <fullName evidence="7">PLP-dependent aminotransferase family protein</fullName>
    </submittedName>
</protein>
<evidence type="ECO:0000313" key="7">
    <source>
        <dbReference type="EMBL" id="GAA4426571.1"/>
    </source>
</evidence>
<dbReference type="PRINTS" id="PR00035">
    <property type="entry name" value="HTHGNTR"/>
</dbReference>
<proteinExistence type="inferred from homology"/>
<accession>A0ABP8LBK2</accession>
<dbReference type="SUPFAM" id="SSF46785">
    <property type="entry name" value="Winged helix' DNA-binding domain"/>
    <property type="match status" value="1"/>
</dbReference>
<reference evidence="8" key="1">
    <citation type="journal article" date="2019" name="Int. J. Syst. Evol. Microbiol.">
        <title>The Global Catalogue of Microorganisms (GCM) 10K type strain sequencing project: providing services to taxonomists for standard genome sequencing and annotation.</title>
        <authorList>
            <consortium name="The Broad Institute Genomics Platform"/>
            <consortium name="The Broad Institute Genome Sequencing Center for Infectious Disease"/>
            <person name="Wu L."/>
            <person name="Ma J."/>
        </authorList>
    </citation>
    <scope>NUCLEOTIDE SEQUENCE [LARGE SCALE GENOMIC DNA]</scope>
    <source>
        <strain evidence="8">JCM 17810</strain>
    </source>
</reference>
<dbReference type="InterPro" id="IPR036388">
    <property type="entry name" value="WH-like_DNA-bd_sf"/>
</dbReference>
<dbReference type="Pfam" id="PF00155">
    <property type="entry name" value="Aminotran_1_2"/>
    <property type="match status" value="1"/>
</dbReference>
<evidence type="ECO:0000313" key="8">
    <source>
        <dbReference type="Proteomes" id="UP001500622"/>
    </source>
</evidence>
<organism evidence="7 8">
    <name type="scientific">Georgenia halophila</name>
    <dbReference type="NCBI Taxonomy" id="620889"/>
    <lineage>
        <taxon>Bacteria</taxon>
        <taxon>Bacillati</taxon>
        <taxon>Actinomycetota</taxon>
        <taxon>Actinomycetes</taxon>
        <taxon>Micrococcales</taxon>
        <taxon>Bogoriellaceae</taxon>
        <taxon>Georgenia</taxon>
    </lineage>
</organism>
<dbReference type="InterPro" id="IPR036390">
    <property type="entry name" value="WH_DNA-bd_sf"/>
</dbReference>
<dbReference type="Gene3D" id="3.90.1150.10">
    <property type="entry name" value="Aspartate Aminotransferase, domain 1"/>
    <property type="match status" value="1"/>
</dbReference>
<sequence>MAMTVERSSANSFRLASIGPNRLVRLLGDWRRGEGALHDELANQLRDLIRTRAMSSGTRLPSERALSTALGLSRNSVTKALDLLRGDGLLSSRRGDGTYVTASSQPRTMRGEHRLRSFMPDEGPDRIDLRSAALPGLPMVADQLNMLDGSRTRELVASHGYLPSGLPELRAAIAEYYSNLGLPTEPGHILVTSGAQQALRLAAESFVTPRSTVIVEEPSFRGAIESLKALGVRLVGVASGADGVDVEELALAISRESPSLVVLQSTVHNPTGSVLDGFRRSRVAALAARHGVPVIDDATLADTIIDGERRPIPLGSGGDLIVTVGSVSKSFWGGLRLGWLRANPDLVSELAEVKGAMDLGTSLVAQILASQLLPEIERARDERLMMLSENRRIALDALAEHLPEWTPQIPRGGGSLWIQLPSAGATAFTQRAERGGVRLMPGSTFSVMDRLDDHVRLSYAGAPELTVRGIELLAQVWAG</sequence>
<dbReference type="Proteomes" id="UP001500622">
    <property type="component" value="Unassembled WGS sequence"/>
</dbReference>
<evidence type="ECO:0000256" key="4">
    <source>
        <dbReference type="ARBA" id="ARBA00023125"/>
    </source>
</evidence>
<dbReference type="SMART" id="SM00345">
    <property type="entry name" value="HTH_GNTR"/>
    <property type="match status" value="1"/>
</dbReference>
<comment type="caution">
    <text evidence="7">The sequence shown here is derived from an EMBL/GenBank/DDBJ whole genome shotgun (WGS) entry which is preliminary data.</text>
</comment>
<dbReference type="InterPro" id="IPR015424">
    <property type="entry name" value="PyrdxlP-dep_Trfase"/>
</dbReference>